<proteinExistence type="inferred from homology"/>
<dbReference type="PANTHER" id="PTHR11432:SF3">
    <property type="entry name" value="NADH-UBIQUINONE OXIDOREDUCTASE CHAIN 1"/>
    <property type="match status" value="1"/>
</dbReference>
<dbReference type="NCBIfam" id="NF004741">
    <property type="entry name" value="PRK06076.1-2"/>
    <property type="match status" value="1"/>
</dbReference>
<dbReference type="OrthoDB" id="9803734at2"/>
<evidence type="ECO:0000256" key="5">
    <source>
        <dbReference type="HAMAP-Rule" id="MF_01350"/>
    </source>
</evidence>
<dbReference type="GO" id="GO:0009060">
    <property type="term" value="P:aerobic respiration"/>
    <property type="evidence" value="ECO:0007669"/>
    <property type="project" value="TreeGrafter"/>
</dbReference>
<dbReference type="STRING" id="661089.ciss_18340"/>
<dbReference type="GO" id="GO:0003954">
    <property type="term" value="F:NADH dehydrogenase activity"/>
    <property type="evidence" value="ECO:0007669"/>
    <property type="project" value="TreeGrafter"/>
</dbReference>
<dbReference type="GO" id="GO:0016655">
    <property type="term" value="F:oxidoreductase activity, acting on NAD(P)H, quinone or similar compound as acceptor"/>
    <property type="evidence" value="ECO:0007669"/>
    <property type="project" value="UniProtKB-UniRule"/>
</dbReference>
<dbReference type="GO" id="GO:0048038">
    <property type="term" value="F:quinone binding"/>
    <property type="evidence" value="ECO:0007669"/>
    <property type="project" value="UniProtKB-KW"/>
</dbReference>
<gene>
    <name evidence="5" type="primary">nuoH</name>
    <name evidence="7" type="ORF">ciss_18340</name>
</gene>
<feature type="transmembrane region" description="Helical" evidence="5">
    <location>
        <begin position="134"/>
        <end position="152"/>
    </location>
</feature>
<dbReference type="EC" id="7.1.1.-" evidence="5"/>
<evidence type="ECO:0000313" key="8">
    <source>
        <dbReference type="Proteomes" id="UP000187338"/>
    </source>
</evidence>
<feature type="transmembrane region" description="Helical" evidence="5">
    <location>
        <begin position="172"/>
        <end position="192"/>
    </location>
</feature>
<accession>A0A1L8D4A2</accession>
<dbReference type="EMBL" id="BDJL01000093">
    <property type="protein sequence ID" value="GAV25901.1"/>
    <property type="molecule type" value="Genomic_DNA"/>
</dbReference>
<dbReference type="AlphaFoldDB" id="A0A1L8D4A2"/>
<dbReference type="InterPro" id="IPR018086">
    <property type="entry name" value="NADH_UbQ_OxRdtase_su1_CS"/>
</dbReference>
<feature type="transmembrane region" description="Helical" evidence="5">
    <location>
        <begin position="101"/>
        <end position="122"/>
    </location>
</feature>
<evidence type="ECO:0000256" key="4">
    <source>
        <dbReference type="ARBA" id="ARBA00023136"/>
    </source>
</evidence>
<keyword evidence="3 5" id="KW-1133">Transmembrane helix</keyword>
<feature type="transmembrane region" description="Helical" evidence="5">
    <location>
        <begin position="204"/>
        <end position="223"/>
    </location>
</feature>
<feature type="transmembrane region" description="Helical" evidence="5">
    <location>
        <begin position="252"/>
        <end position="275"/>
    </location>
</feature>
<protein>
    <recommendedName>
        <fullName evidence="5">NADH-quinone oxidoreductase subunit H</fullName>
        <ecNumber evidence="5">7.1.1.-</ecNumber>
    </recommendedName>
    <alternativeName>
        <fullName evidence="5">NADH dehydrogenase I subunit H</fullName>
    </alternativeName>
    <alternativeName>
        <fullName evidence="5">NDH-1 subunit H</fullName>
    </alternativeName>
</protein>
<evidence type="ECO:0000256" key="6">
    <source>
        <dbReference type="RuleBase" id="RU000471"/>
    </source>
</evidence>
<comment type="function">
    <text evidence="5">NDH-1 shuttles electrons from NADH, via FMN and iron-sulfur (Fe-S) centers, to quinones in the respiratory chain. The immediate electron acceptor for the enzyme in this species is believed to be ubiquinone. Couples the redox reaction to proton translocation (for every two electrons transferred, four hydrogen ions are translocated across the cytoplasmic membrane), and thus conserves the redox energy in a proton gradient. This subunit may bind ubiquinone.</text>
</comment>
<dbReference type="Pfam" id="PF00146">
    <property type="entry name" value="NADHdh"/>
    <property type="match status" value="1"/>
</dbReference>
<reference evidence="8" key="1">
    <citation type="submission" date="2016-12" db="EMBL/GenBank/DDBJ databases">
        <title>Draft Genome Sequences od Carboxydothermus pertinax and islandicus, Hydrogenogenic Carboxydotrophic Bacteria.</title>
        <authorList>
            <person name="Fukuyama Y."/>
            <person name="Ohmae K."/>
            <person name="Yoneda Y."/>
            <person name="Yoshida T."/>
            <person name="Sako Y."/>
        </authorList>
    </citation>
    <scope>NUCLEOTIDE SEQUENCE [LARGE SCALE GENOMIC DNA]</scope>
    <source>
        <strain evidence="8">SET</strain>
    </source>
</reference>
<comment type="similarity">
    <text evidence="5 6">Belongs to the complex I subunit 1 family.</text>
</comment>
<evidence type="ECO:0000256" key="1">
    <source>
        <dbReference type="ARBA" id="ARBA00004141"/>
    </source>
</evidence>
<dbReference type="HAMAP" id="MF_01350">
    <property type="entry name" value="NDH1_NuoH"/>
    <property type="match status" value="1"/>
</dbReference>
<comment type="catalytic activity">
    <reaction evidence="5">
        <text>a quinone + NADH + 5 H(+)(in) = a quinol + NAD(+) + 4 H(+)(out)</text>
        <dbReference type="Rhea" id="RHEA:57888"/>
        <dbReference type="ChEBI" id="CHEBI:15378"/>
        <dbReference type="ChEBI" id="CHEBI:24646"/>
        <dbReference type="ChEBI" id="CHEBI:57540"/>
        <dbReference type="ChEBI" id="CHEBI:57945"/>
        <dbReference type="ChEBI" id="CHEBI:132124"/>
    </reaction>
</comment>
<evidence type="ECO:0000256" key="2">
    <source>
        <dbReference type="ARBA" id="ARBA00022692"/>
    </source>
</evidence>
<keyword evidence="2 5" id="KW-0812">Transmembrane</keyword>
<dbReference type="RefSeq" id="WP_075866107.1">
    <property type="nucleotide sequence ID" value="NZ_BDJL01000093.1"/>
</dbReference>
<evidence type="ECO:0000313" key="7">
    <source>
        <dbReference type="EMBL" id="GAV25901.1"/>
    </source>
</evidence>
<keyword evidence="5" id="KW-0874">Quinone</keyword>
<dbReference type="PANTHER" id="PTHR11432">
    <property type="entry name" value="NADH DEHYDROGENASE SUBUNIT 1"/>
    <property type="match status" value="1"/>
</dbReference>
<dbReference type="GO" id="GO:0005886">
    <property type="term" value="C:plasma membrane"/>
    <property type="evidence" value="ECO:0007669"/>
    <property type="project" value="UniProtKB-SubCell"/>
</dbReference>
<keyword evidence="5" id="KW-1003">Cell membrane</keyword>
<dbReference type="Proteomes" id="UP000187338">
    <property type="component" value="Unassembled WGS sequence"/>
</dbReference>
<keyword evidence="4 5" id="KW-0472">Membrane</keyword>
<keyword evidence="5 6" id="KW-0520">NAD</keyword>
<comment type="subunit">
    <text evidence="5">NDH-1 is composed of 14 different subunits. Subunits NuoA, H, J, K, L, M, N constitute the membrane sector of the complex.</text>
</comment>
<keyword evidence="5" id="KW-1278">Translocase</keyword>
<keyword evidence="8" id="KW-1185">Reference proteome</keyword>
<feature type="transmembrane region" description="Helical" evidence="5">
    <location>
        <begin position="282"/>
        <end position="306"/>
    </location>
</feature>
<organism evidence="7 8">
    <name type="scientific">Carboxydothermus islandicus</name>
    <dbReference type="NCBI Taxonomy" id="661089"/>
    <lineage>
        <taxon>Bacteria</taxon>
        <taxon>Bacillati</taxon>
        <taxon>Bacillota</taxon>
        <taxon>Clostridia</taxon>
        <taxon>Thermoanaerobacterales</taxon>
        <taxon>Thermoanaerobacteraceae</taxon>
        <taxon>Carboxydothermus</taxon>
    </lineage>
</organism>
<sequence length="350" mass="40238">MGENLFVGMAKGLRTWLESNHFLPIVTDVFLMLLAVVGVLGFLFLNALFLIYYDRKFGAWVQARLGPNRVGPRGIFQTVADTLKLFAKEIFIPNNVDRWPYLLAPVLIFTIPVMLFLVIPFGKGMVPYDLNLGVLYLVAVTSVETIVLWMAGWSSNNKYSLLGAMRSVAQMLSYEMPVIFAMLSVVMMAGSMKLSDIVAAQQKVWFIFLQPVGFLIYFIAVNAEFKRTPFDLVEGESEIISGPYTEYSGMNFALFFLAEYTNFMIGAIMVTTLFLGGWNAPFGWTFIPSWLWFIIKMYFVITLYMWTRWTFLRIRIDQMLNFAWKFLLPVSLVNIFVTGVGLYLYRMIRW</sequence>
<dbReference type="PROSITE" id="PS00668">
    <property type="entry name" value="COMPLEX1_ND1_2"/>
    <property type="match status" value="1"/>
</dbReference>
<evidence type="ECO:0000256" key="3">
    <source>
        <dbReference type="ARBA" id="ARBA00022989"/>
    </source>
</evidence>
<keyword evidence="5" id="KW-0830">Ubiquinone</keyword>
<feature type="transmembrane region" description="Helical" evidence="5">
    <location>
        <begin position="326"/>
        <end position="345"/>
    </location>
</feature>
<comment type="subcellular location">
    <subcellularLocation>
        <location evidence="5 6">Cell membrane</location>
        <topology evidence="5 6">Multi-pass membrane protein</topology>
    </subcellularLocation>
    <subcellularLocation>
        <location evidence="1">Membrane</location>
        <topology evidence="1">Multi-pass membrane protein</topology>
    </subcellularLocation>
</comment>
<name>A0A1L8D4A2_9THEO</name>
<feature type="transmembrane region" description="Helical" evidence="5">
    <location>
        <begin position="29"/>
        <end position="53"/>
    </location>
</feature>
<dbReference type="InterPro" id="IPR001694">
    <property type="entry name" value="NADH_UbQ_OxRdtase_su1/FPO"/>
</dbReference>
<comment type="caution">
    <text evidence="7">The sequence shown here is derived from an EMBL/GenBank/DDBJ whole genome shotgun (WGS) entry which is preliminary data.</text>
</comment>